<evidence type="ECO:0000256" key="13">
    <source>
        <dbReference type="ARBA" id="ARBA00061137"/>
    </source>
</evidence>
<evidence type="ECO:0000256" key="4">
    <source>
        <dbReference type="ARBA" id="ARBA00011881"/>
    </source>
</evidence>
<sequence>MAKVFSAEEVAQHRSAESCWVVLYGSVYDVTEFLPSHPGGSKIILQLAGRDATEEFDPVHPPGTLEENLKPEAKLGTVDPESLAKFQQQHKPSEAAASQAATNQAGKLAPPPLHTLLNLNEIEEVAKTQVSKKCWAYYFSAGDDLFSKYYNGSVFRSILLRPRVFVDCTQATTATTLLGHRVGTPLYVSPAAMARLAHPDGEAGIAKGISSFGAMQLVSNNASMTPEQIVTDAQPGAVFGWQLYVQTTRAKSEAMLVRINKLRAHYKCVVLTLDAPVPGKREMDEKSNLEAQEVVDSASNDKSDTEKRPGGGGVGQQLFWGTAADLTWDTTVPWIRQHTDLPIVLKGVQTHEDAYLAAQYAREHPGSIRAIILSNHGGRALDTAPPAVHTLLEIRKYCPEVFDTIEVWIDGGIKRGTDVVKALCLGAKAVGVGRAALFGLGAGGWKGVERTFEILQGEIETCMKLLGVKDVSELGPRFINSRMVERDIFDGSAELDKAGLWTSRAKL</sequence>
<dbReference type="GO" id="GO:0020037">
    <property type="term" value="F:heme binding"/>
    <property type="evidence" value="ECO:0007669"/>
    <property type="project" value="InterPro"/>
</dbReference>
<evidence type="ECO:0000256" key="14">
    <source>
        <dbReference type="ARBA" id="ARBA00061589"/>
    </source>
</evidence>
<dbReference type="Pfam" id="PF00173">
    <property type="entry name" value="Cyt-b5"/>
    <property type="match status" value="1"/>
</dbReference>
<dbReference type="PROSITE" id="PS00191">
    <property type="entry name" value="CYTOCHROME_B5_1"/>
    <property type="match status" value="1"/>
</dbReference>
<dbReference type="Pfam" id="PF01070">
    <property type="entry name" value="FMN_dh"/>
    <property type="match status" value="1"/>
</dbReference>
<evidence type="ECO:0000256" key="9">
    <source>
        <dbReference type="ARBA" id="ARBA00023002"/>
    </source>
</evidence>
<evidence type="ECO:0000256" key="2">
    <source>
        <dbReference type="ARBA" id="ARBA00001970"/>
    </source>
</evidence>
<dbReference type="InterPro" id="IPR001199">
    <property type="entry name" value="Cyt_B5-like_heme/steroid-bd"/>
</dbReference>
<dbReference type="CDD" id="cd02922">
    <property type="entry name" value="FCB2_FMN"/>
    <property type="match status" value="1"/>
</dbReference>
<comment type="cofactor">
    <cofactor evidence="2">
        <name>heme b</name>
        <dbReference type="ChEBI" id="CHEBI:60344"/>
    </cofactor>
</comment>
<dbReference type="EC" id="1.1.2.3" evidence="15"/>
<dbReference type="InterPro" id="IPR013785">
    <property type="entry name" value="Aldolase_TIM"/>
</dbReference>
<dbReference type="InterPro" id="IPR018506">
    <property type="entry name" value="Cyt_B5_heme-BS"/>
</dbReference>
<evidence type="ECO:0000256" key="6">
    <source>
        <dbReference type="ARBA" id="ARBA00022630"/>
    </source>
</evidence>
<dbReference type="GeneID" id="85317369"/>
<evidence type="ECO:0000256" key="16">
    <source>
        <dbReference type="ARBA" id="ARBA00068515"/>
    </source>
</evidence>
<dbReference type="PROSITE" id="PS50255">
    <property type="entry name" value="CYTOCHROME_B5_2"/>
    <property type="match status" value="1"/>
</dbReference>
<accession>A0AA40DX73</accession>
<keyword evidence="21" id="KW-1185">Reference proteome</keyword>
<evidence type="ECO:0000313" key="20">
    <source>
        <dbReference type="EMBL" id="KAK0716932.1"/>
    </source>
</evidence>
<evidence type="ECO:0000256" key="11">
    <source>
        <dbReference type="ARBA" id="ARBA00023128"/>
    </source>
</evidence>
<feature type="region of interest" description="Disordered" evidence="17">
    <location>
        <begin position="280"/>
        <end position="316"/>
    </location>
</feature>
<dbReference type="AlphaFoldDB" id="A0AA40DX73"/>
<dbReference type="SUPFAM" id="SSF55856">
    <property type="entry name" value="Cytochrome b5-like heme/steroid binding domain"/>
    <property type="match status" value="1"/>
</dbReference>
<evidence type="ECO:0000256" key="1">
    <source>
        <dbReference type="ARBA" id="ARBA00001917"/>
    </source>
</evidence>
<evidence type="ECO:0000256" key="10">
    <source>
        <dbReference type="ARBA" id="ARBA00023004"/>
    </source>
</evidence>
<evidence type="ECO:0000259" key="18">
    <source>
        <dbReference type="PROSITE" id="PS50255"/>
    </source>
</evidence>
<dbReference type="RefSeq" id="XP_060295725.1">
    <property type="nucleotide sequence ID" value="XM_060434099.1"/>
</dbReference>
<keyword evidence="11" id="KW-0496">Mitochondrion</keyword>
<dbReference type="PANTHER" id="PTHR10578:SF82">
    <property type="entry name" value="CYTOCHROME B2, PUTATIVE (AFU_ORTHOLOGUE AFUA_1G07200)-RELATED"/>
    <property type="match status" value="1"/>
</dbReference>
<dbReference type="Gene3D" id="3.10.120.10">
    <property type="entry name" value="Cytochrome b5-like heme/steroid binding domain"/>
    <property type="match status" value="1"/>
</dbReference>
<dbReference type="PANTHER" id="PTHR10578">
    <property type="entry name" value="S -2-HYDROXY-ACID OXIDASE-RELATED"/>
    <property type="match status" value="1"/>
</dbReference>
<dbReference type="GO" id="GO:0004460">
    <property type="term" value="F:L-lactate dehydrogenase (cytochrome) activity"/>
    <property type="evidence" value="ECO:0007669"/>
    <property type="project" value="UniProtKB-EC"/>
</dbReference>
<dbReference type="SMART" id="SM01117">
    <property type="entry name" value="Cyt-b5"/>
    <property type="match status" value="1"/>
</dbReference>
<dbReference type="InterPro" id="IPR000262">
    <property type="entry name" value="FMN-dep_DH"/>
</dbReference>
<evidence type="ECO:0000256" key="8">
    <source>
        <dbReference type="ARBA" id="ARBA00022723"/>
    </source>
</evidence>
<dbReference type="GO" id="GO:0005758">
    <property type="term" value="C:mitochondrial intermembrane space"/>
    <property type="evidence" value="ECO:0007669"/>
    <property type="project" value="UniProtKB-SubCell"/>
</dbReference>
<dbReference type="SUPFAM" id="SSF51395">
    <property type="entry name" value="FMN-linked oxidoreductases"/>
    <property type="match status" value="1"/>
</dbReference>
<comment type="similarity">
    <text evidence="14">In the N-terminal section; belongs to the cytochrome b5 family.</text>
</comment>
<dbReference type="FunFam" id="3.10.120.10:FF:000012">
    <property type="entry name" value="Mitochondrial cytochrome b2, putative"/>
    <property type="match status" value="1"/>
</dbReference>
<feature type="domain" description="Cytochrome b5 heme-binding" evidence="18">
    <location>
        <begin position="2"/>
        <end position="79"/>
    </location>
</feature>
<keyword evidence="9" id="KW-0560">Oxidoreductase</keyword>
<evidence type="ECO:0000256" key="15">
    <source>
        <dbReference type="ARBA" id="ARBA00066458"/>
    </source>
</evidence>
<gene>
    <name evidence="20" type="ORF">B0T26DRAFT_270561</name>
</gene>
<organism evidence="20 21">
    <name type="scientific">Lasiosphaeria miniovina</name>
    <dbReference type="NCBI Taxonomy" id="1954250"/>
    <lineage>
        <taxon>Eukaryota</taxon>
        <taxon>Fungi</taxon>
        <taxon>Dikarya</taxon>
        <taxon>Ascomycota</taxon>
        <taxon>Pezizomycotina</taxon>
        <taxon>Sordariomycetes</taxon>
        <taxon>Sordariomycetidae</taxon>
        <taxon>Sordariales</taxon>
        <taxon>Lasiosphaeriaceae</taxon>
        <taxon>Lasiosphaeria</taxon>
    </lineage>
</organism>
<name>A0AA40DX73_9PEZI</name>
<comment type="cofactor">
    <cofactor evidence="1">
        <name>FMN</name>
        <dbReference type="ChEBI" id="CHEBI:58210"/>
    </cofactor>
</comment>
<proteinExistence type="inferred from homology"/>
<dbReference type="Gene3D" id="3.20.20.70">
    <property type="entry name" value="Aldolase class I"/>
    <property type="match status" value="1"/>
</dbReference>
<dbReference type="GO" id="GO:0046872">
    <property type="term" value="F:metal ion binding"/>
    <property type="evidence" value="ECO:0007669"/>
    <property type="project" value="UniProtKB-KW"/>
</dbReference>
<feature type="compositionally biased region" description="Low complexity" evidence="17">
    <location>
        <begin position="95"/>
        <end position="105"/>
    </location>
</feature>
<comment type="similarity">
    <text evidence="13">In the C-terminal section; belongs to the FMN-dependent alpha-hydroxy acid dehydrogenase family.</text>
</comment>
<comment type="caution">
    <text evidence="20">The sequence shown here is derived from an EMBL/GenBank/DDBJ whole genome shotgun (WGS) entry which is preliminary data.</text>
</comment>
<evidence type="ECO:0000259" key="19">
    <source>
        <dbReference type="PROSITE" id="PS51349"/>
    </source>
</evidence>
<comment type="subcellular location">
    <subcellularLocation>
        <location evidence="3">Mitochondrion intermembrane space</location>
    </subcellularLocation>
</comment>
<keyword evidence="7" id="KW-0288">FMN</keyword>
<dbReference type="PROSITE" id="PS51349">
    <property type="entry name" value="FMN_HYDROXY_ACID_DH_2"/>
    <property type="match status" value="1"/>
</dbReference>
<evidence type="ECO:0000256" key="7">
    <source>
        <dbReference type="ARBA" id="ARBA00022643"/>
    </source>
</evidence>
<comment type="subunit">
    <text evidence="4">Homotetramer.</text>
</comment>
<keyword evidence="5" id="KW-0349">Heme</keyword>
<dbReference type="EMBL" id="JAUIRO010000004">
    <property type="protein sequence ID" value="KAK0716932.1"/>
    <property type="molecule type" value="Genomic_DNA"/>
</dbReference>
<feature type="region of interest" description="Disordered" evidence="17">
    <location>
        <begin position="85"/>
        <end position="108"/>
    </location>
</feature>
<comment type="catalytic activity">
    <reaction evidence="12">
        <text>(S)-lactate + 2 Fe(III)-[cytochrome c] = 2 Fe(II)-[cytochrome c] + pyruvate + 2 H(+)</text>
        <dbReference type="Rhea" id="RHEA:19909"/>
        <dbReference type="Rhea" id="RHEA-COMP:10350"/>
        <dbReference type="Rhea" id="RHEA-COMP:14399"/>
        <dbReference type="ChEBI" id="CHEBI:15361"/>
        <dbReference type="ChEBI" id="CHEBI:15378"/>
        <dbReference type="ChEBI" id="CHEBI:16651"/>
        <dbReference type="ChEBI" id="CHEBI:29033"/>
        <dbReference type="ChEBI" id="CHEBI:29034"/>
        <dbReference type="EC" id="1.1.2.3"/>
    </reaction>
    <physiologicalReaction direction="left-to-right" evidence="12">
        <dbReference type="Rhea" id="RHEA:19910"/>
    </physiologicalReaction>
</comment>
<evidence type="ECO:0000256" key="12">
    <source>
        <dbReference type="ARBA" id="ARBA00052399"/>
    </source>
</evidence>
<dbReference type="Proteomes" id="UP001172101">
    <property type="component" value="Unassembled WGS sequence"/>
</dbReference>
<dbReference type="FunFam" id="3.20.20.70:FF:000062">
    <property type="entry name" value="Cytochrome b2, mitochondrial, putative"/>
    <property type="match status" value="1"/>
</dbReference>
<keyword evidence="10" id="KW-0408">Iron</keyword>
<keyword evidence="8" id="KW-0479">Metal-binding</keyword>
<dbReference type="PRINTS" id="PR00363">
    <property type="entry name" value="CYTOCHROMEB5"/>
</dbReference>
<reference evidence="20" key="1">
    <citation type="submission" date="2023-06" db="EMBL/GenBank/DDBJ databases">
        <title>Genome-scale phylogeny and comparative genomics of the fungal order Sordariales.</title>
        <authorList>
            <consortium name="Lawrence Berkeley National Laboratory"/>
            <person name="Hensen N."/>
            <person name="Bonometti L."/>
            <person name="Westerberg I."/>
            <person name="Brannstrom I.O."/>
            <person name="Guillou S."/>
            <person name="Cros-Aarteil S."/>
            <person name="Calhoun S."/>
            <person name="Haridas S."/>
            <person name="Kuo A."/>
            <person name="Mondo S."/>
            <person name="Pangilinan J."/>
            <person name="Riley R."/>
            <person name="LaButti K."/>
            <person name="Andreopoulos B."/>
            <person name="Lipzen A."/>
            <person name="Chen C."/>
            <person name="Yanf M."/>
            <person name="Daum C."/>
            <person name="Ng V."/>
            <person name="Clum A."/>
            <person name="Steindorff A."/>
            <person name="Ohm R."/>
            <person name="Martin F."/>
            <person name="Silar P."/>
            <person name="Natvig D."/>
            <person name="Lalanne C."/>
            <person name="Gautier V."/>
            <person name="Ament-velasquez S.L."/>
            <person name="Kruys A."/>
            <person name="Hutchinson M.I."/>
            <person name="Powell A.J."/>
            <person name="Barry K."/>
            <person name="Miller A.N."/>
            <person name="Grigoriev I.V."/>
            <person name="Debuchy R."/>
            <person name="Gladieux P."/>
            <person name="Thoren M.H."/>
            <person name="Johannesson H."/>
        </authorList>
    </citation>
    <scope>NUCLEOTIDE SEQUENCE</scope>
    <source>
        <strain evidence="20">SMH2392-1A</strain>
    </source>
</reference>
<keyword evidence="6" id="KW-0285">Flavoprotein</keyword>
<evidence type="ECO:0000256" key="5">
    <source>
        <dbReference type="ARBA" id="ARBA00022617"/>
    </source>
</evidence>
<protein>
    <recommendedName>
        <fullName evidence="16">L-lactate dehydrogenase (cytochrome)</fullName>
        <ecNumber evidence="15">1.1.2.3</ecNumber>
    </recommendedName>
</protein>
<evidence type="ECO:0000313" key="21">
    <source>
        <dbReference type="Proteomes" id="UP001172101"/>
    </source>
</evidence>
<evidence type="ECO:0000256" key="3">
    <source>
        <dbReference type="ARBA" id="ARBA00004569"/>
    </source>
</evidence>
<dbReference type="InterPro" id="IPR036400">
    <property type="entry name" value="Cyt_B5-like_heme/steroid_sf"/>
</dbReference>
<feature type="compositionally biased region" description="Basic and acidic residues" evidence="17">
    <location>
        <begin position="299"/>
        <end position="309"/>
    </location>
</feature>
<dbReference type="InterPro" id="IPR037396">
    <property type="entry name" value="FMN_HAD"/>
</dbReference>
<evidence type="ECO:0000256" key="17">
    <source>
        <dbReference type="SAM" id="MobiDB-lite"/>
    </source>
</evidence>
<dbReference type="InterPro" id="IPR037458">
    <property type="entry name" value="L-MDH/L-LDH_FMN-bd"/>
</dbReference>
<feature type="domain" description="FMN hydroxy acid dehydrogenase" evidence="19">
    <location>
        <begin position="111"/>
        <end position="484"/>
    </location>
</feature>